<dbReference type="InterPro" id="IPR010976">
    <property type="entry name" value="B-phosphoglucomutase_hydrolase"/>
</dbReference>
<gene>
    <name evidence="2" type="primary">pgmB</name>
    <name evidence="2" type="ORF">QEG99_00490</name>
</gene>
<comment type="similarity">
    <text evidence="1">Belongs to the HAD-like hydrolase superfamily. CbbY/CbbZ/Gph/YieH family.</text>
</comment>
<dbReference type="GO" id="GO:0008801">
    <property type="term" value="F:beta-phosphoglucomutase activity"/>
    <property type="evidence" value="ECO:0007669"/>
    <property type="project" value="UniProtKB-EC"/>
</dbReference>
<dbReference type="SFLD" id="SFLDS00003">
    <property type="entry name" value="Haloacid_Dehalogenase"/>
    <property type="match status" value="1"/>
</dbReference>
<dbReference type="Gene3D" id="3.40.50.1000">
    <property type="entry name" value="HAD superfamily/HAD-like"/>
    <property type="match status" value="1"/>
</dbReference>
<dbReference type="Proteomes" id="UP001179842">
    <property type="component" value="Chromosome"/>
</dbReference>
<evidence type="ECO:0000256" key="1">
    <source>
        <dbReference type="ARBA" id="ARBA00006171"/>
    </source>
</evidence>
<dbReference type="Gene3D" id="1.10.150.240">
    <property type="entry name" value="Putative phosphatase, domain 2"/>
    <property type="match status" value="1"/>
</dbReference>
<dbReference type="SFLD" id="SFLDG01129">
    <property type="entry name" value="C1.5:_HAD__Beta-PGM__Phosphata"/>
    <property type="match status" value="1"/>
</dbReference>
<dbReference type="NCBIfam" id="TIGR02009">
    <property type="entry name" value="PGMB-YQAB-SF"/>
    <property type="match status" value="1"/>
</dbReference>
<dbReference type="PANTHER" id="PTHR43481">
    <property type="entry name" value="FRUCTOSE-1-PHOSPHATE PHOSPHATASE"/>
    <property type="match status" value="1"/>
</dbReference>
<dbReference type="NCBIfam" id="TIGR01990">
    <property type="entry name" value="bPGM"/>
    <property type="match status" value="1"/>
</dbReference>
<dbReference type="CDD" id="cd02598">
    <property type="entry name" value="HAD_BPGM"/>
    <property type="match status" value="1"/>
</dbReference>
<sequence length="221" mass="25020">MIKGLIFDLDGVITETATLHYQAWKQEVKKINLDYSEKQNSSLKGLNRIDTLKAILKIFNVNLDESEILKMANSKNEIYKKLLETEISEKNILPNIKEFLINAKQKNLKLAIASSSYNAPLILKKINLYHFFDFIVDPSTINNGKPDPEIFLKAAKELNLKPEQTIGFEDAIAGVKGLKAAKINAVAITHKENENWAIADLVYESTSDLDLDFILKHFSKI</sequence>
<evidence type="ECO:0000313" key="3">
    <source>
        <dbReference type="Proteomes" id="UP001179842"/>
    </source>
</evidence>
<dbReference type="Pfam" id="PF13419">
    <property type="entry name" value="HAD_2"/>
    <property type="match status" value="1"/>
</dbReference>
<dbReference type="InterPro" id="IPR023214">
    <property type="entry name" value="HAD_sf"/>
</dbReference>
<dbReference type="InterPro" id="IPR023198">
    <property type="entry name" value="PGP-like_dom2"/>
</dbReference>
<dbReference type="NCBIfam" id="TIGR01509">
    <property type="entry name" value="HAD-SF-IA-v3"/>
    <property type="match status" value="1"/>
</dbReference>
<organism evidence="2 3">
    <name type="scientific">Mesomycoplasma lagogenitalium</name>
    <dbReference type="NCBI Taxonomy" id="171286"/>
    <lineage>
        <taxon>Bacteria</taxon>
        <taxon>Bacillati</taxon>
        <taxon>Mycoplasmatota</taxon>
        <taxon>Mycoplasmoidales</taxon>
        <taxon>Metamycoplasmataceae</taxon>
        <taxon>Mesomycoplasma</taxon>
    </lineage>
</organism>
<dbReference type="EMBL" id="CP122979">
    <property type="protein sequence ID" value="WGI36754.1"/>
    <property type="molecule type" value="Genomic_DNA"/>
</dbReference>
<dbReference type="PANTHER" id="PTHR43481:SF4">
    <property type="entry name" value="GLYCEROL-1-PHOSPHATE PHOSPHOHYDROLASE 1-RELATED"/>
    <property type="match status" value="1"/>
</dbReference>
<keyword evidence="3" id="KW-1185">Reference proteome</keyword>
<keyword evidence="2" id="KW-0413">Isomerase</keyword>
<dbReference type="RefSeq" id="WP_280102056.1">
    <property type="nucleotide sequence ID" value="NZ_CP122979.1"/>
</dbReference>
<dbReference type="InterPro" id="IPR006439">
    <property type="entry name" value="HAD-SF_hydro_IA"/>
</dbReference>
<dbReference type="InterPro" id="IPR041492">
    <property type="entry name" value="HAD_2"/>
</dbReference>
<reference evidence="2" key="1">
    <citation type="submission" date="2023-04" db="EMBL/GenBank/DDBJ databases">
        <title>Completed genome of Mycoplasma lagogenitalium type strain 12MS.</title>
        <authorList>
            <person name="Spergser J."/>
        </authorList>
    </citation>
    <scope>NUCLEOTIDE SEQUENCE</scope>
    <source>
        <strain evidence="2">12MS</strain>
    </source>
</reference>
<dbReference type="SUPFAM" id="SSF56784">
    <property type="entry name" value="HAD-like"/>
    <property type="match status" value="1"/>
</dbReference>
<evidence type="ECO:0000313" key="2">
    <source>
        <dbReference type="EMBL" id="WGI36754.1"/>
    </source>
</evidence>
<protein>
    <submittedName>
        <fullName evidence="2">Beta-phosphoglucomutase</fullName>
        <ecNumber evidence="2">5.4.2.6</ecNumber>
    </submittedName>
</protein>
<dbReference type="InterPro" id="IPR051806">
    <property type="entry name" value="HAD-like_SPP"/>
</dbReference>
<dbReference type="NCBIfam" id="TIGR01549">
    <property type="entry name" value="HAD-SF-IA-v1"/>
    <property type="match status" value="1"/>
</dbReference>
<accession>A0ABY8LU47</accession>
<dbReference type="SFLD" id="SFLDG01135">
    <property type="entry name" value="C1.5.6:_HAD__Beta-PGM__Phospha"/>
    <property type="match status" value="1"/>
</dbReference>
<dbReference type="EC" id="5.4.2.6" evidence="2"/>
<dbReference type="PRINTS" id="PR00413">
    <property type="entry name" value="HADHALOGNASE"/>
</dbReference>
<name>A0ABY8LU47_9BACT</name>
<dbReference type="InterPro" id="IPR036412">
    <property type="entry name" value="HAD-like_sf"/>
</dbReference>
<dbReference type="InterPro" id="IPR010972">
    <property type="entry name" value="Beta-PGM"/>
</dbReference>
<proteinExistence type="inferred from homology"/>